<dbReference type="Pfam" id="PF00654">
    <property type="entry name" value="Voltage_CLC"/>
    <property type="match status" value="1"/>
</dbReference>
<evidence type="ECO:0000256" key="7">
    <source>
        <dbReference type="ARBA" id="ARBA00023173"/>
    </source>
</evidence>
<keyword evidence="9" id="KW-0407">Ion channel</keyword>
<dbReference type="PROSITE" id="PS51202">
    <property type="entry name" value="RCK_C"/>
    <property type="match status" value="1"/>
</dbReference>
<proteinExistence type="predicted"/>
<feature type="transmembrane region" description="Helical" evidence="10">
    <location>
        <begin position="58"/>
        <end position="79"/>
    </location>
</feature>
<keyword evidence="5" id="KW-0406">Ion transport</keyword>
<evidence type="ECO:0000256" key="2">
    <source>
        <dbReference type="ARBA" id="ARBA00022448"/>
    </source>
</evidence>
<keyword evidence="4 10" id="KW-1133">Transmembrane helix</keyword>
<keyword evidence="8" id="KW-0868">Chloride</keyword>
<keyword evidence="3 10" id="KW-0812">Transmembrane</keyword>
<organism evidence="12 13">
    <name type="scientific">Acetonema longum DSM 6540</name>
    <dbReference type="NCBI Taxonomy" id="1009370"/>
    <lineage>
        <taxon>Bacteria</taxon>
        <taxon>Bacillati</taxon>
        <taxon>Bacillota</taxon>
        <taxon>Negativicutes</taxon>
        <taxon>Acetonemataceae</taxon>
        <taxon>Acetonema</taxon>
    </lineage>
</organism>
<keyword evidence="2" id="KW-0813">Transport</keyword>
<feature type="transmembrane region" description="Helical" evidence="10">
    <location>
        <begin position="25"/>
        <end position="46"/>
    </location>
</feature>
<dbReference type="Gene3D" id="1.10.3080.10">
    <property type="entry name" value="Clc chloride channel"/>
    <property type="match status" value="1"/>
</dbReference>
<dbReference type="Proteomes" id="UP000003240">
    <property type="component" value="Unassembled WGS sequence"/>
</dbReference>
<dbReference type="EMBL" id="AFGF01000083">
    <property type="protein sequence ID" value="EGO63934.1"/>
    <property type="molecule type" value="Genomic_DNA"/>
</dbReference>
<evidence type="ECO:0000256" key="5">
    <source>
        <dbReference type="ARBA" id="ARBA00023065"/>
    </source>
</evidence>
<evidence type="ECO:0000256" key="10">
    <source>
        <dbReference type="SAM" id="Phobius"/>
    </source>
</evidence>
<evidence type="ECO:0000256" key="8">
    <source>
        <dbReference type="ARBA" id="ARBA00023214"/>
    </source>
</evidence>
<dbReference type="eggNOG" id="COG0569">
    <property type="taxonomic scope" value="Bacteria"/>
</dbReference>
<comment type="subcellular location">
    <subcellularLocation>
        <location evidence="1">Membrane</location>
        <topology evidence="1">Multi-pass membrane protein</topology>
    </subcellularLocation>
</comment>
<dbReference type="InterPro" id="IPR036721">
    <property type="entry name" value="RCK_C_sf"/>
</dbReference>
<dbReference type="InterPro" id="IPR050368">
    <property type="entry name" value="ClC-type_chloride_channel"/>
</dbReference>
<feature type="transmembrane region" description="Helical" evidence="10">
    <location>
        <begin position="86"/>
        <end position="110"/>
    </location>
</feature>
<dbReference type="InterPro" id="IPR006037">
    <property type="entry name" value="RCK_C"/>
</dbReference>
<name>F7NJ44_9FIRM</name>
<dbReference type="Gene3D" id="3.30.70.1450">
    <property type="entry name" value="Regulator of K+ conductance, C-terminal domain"/>
    <property type="match status" value="1"/>
</dbReference>
<evidence type="ECO:0000256" key="1">
    <source>
        <dbReference type="ARBA" id="ARBA00004141"/>
    </source>
</evidence>
<gene>
    <name evidence="12" type="ORF">ALO_10499</name>
</gene>
<dbReference type="InterPro" id="IPR001807">
    <property type="entry name" value="ClC"/>
</dbReference>
<evidence type="ECO:0000256" key="9">
    <source>
        <dbReference type="ARBA" id="ARBA00023303"/>
    </source>
</evidence>
<dbReference type="PANTHER" id="PTHR43427:SF6">
    <property type="entry name" value="CHLORIDE CHANNEL PROTEIN CLC-E"/>
    <property type="match status" value="1"/>
</dbReference>
<dbReference type="AlphaFoldDB" id="F7NJ44"/>
<dbReference type="GO" id="GO:0034707">
    <property type="term" value="C:chloride channel complex"/>
    <property type="evidence" value="ECO:0007669"/>
    <property type="project" value="UniProtKB-KW"/>
</dbReference>
<evidence type="ECO:0000256" key="4">
    <source>
        <dbReference type="ARBA" id="ARBA00022989"/>
    </source>
</evidence>
<keyword evidence="13" id="KW-1185">Reference proteome</keyword>
<evidence type="ECO:0000256" key="3">
    <source>
        <dbReference type="ARBA" id="ARBA00022692"/>
    </source>
</evidence>
<evidence type="ECO:0000259" key="11">
    <source>
        <dbReference type="PROSITE" id="PS51202"/>
    </source>
</evidence>
<dbReference type="eggNOG" id="COG0038">
    <property type="taxonomic scope" value="Bacteria"/>
</dbReference>
<keyword evidence="6 10" id="KW-0472">Membrane</keyword>
<dbReference type="PANTHER" id="PTHR43427">
    <property type="entry name" value="CHLORIDE CHANNEL PROTEIN CLC-E"/>
    <property type="match status" value="1"/>
</dbReference>
<dbReference type="STRING" id="1009370.ALO_10499"/>
<dbReference type="RefSeq" id="WP_004095265.1">
    <property type="nucleotide sequence ID" value="NZ_AFGF01000083.1"/>
</dbReference>
<dbReference type="Pfam" id="PF02080">
    <property type="entry name" value="TrkA_C"/>
    <property type="match status" value="1"/>
</dbReference>
<dbReference type="SUPFAM" id="SSF81340">
    <property type="entry name" value="Clc chloride channel"/>
    <property type="match status" value="1"/>
</dbReference>
<evidence type="ECO:0000313" key="13">
    <source>
        <dbReference type="Proteomes" id="UP000003240"/>
    </source>
</evidence>
<keyword evidence="7" id="KW-0869">Chloride channel</keyword>
<evidence type="ECO:0000256" key="6">
    <source>
        <dbReference type="ARBA" id="ARBA00023136"/>
    </source>
</evidence>
<dbReference type="GO" id="GO:0005254">
    <property type="term" value="F:chloride channel activity"/>
    <property type="evidence" value="ECO:0007669"/>
    <property type="project" value="UniProtKB-KW"/>
</dbReference>
<dbReference type="InterPro" id="IPR014743">
    <property type="entry name" value="Cl-channel_core"/>
</dbReference>
<evidence type="ECO:0000313" key="12">
    <source>
        <dbReference type="EMBL" id="EGO63934.1"/>
    </source>
</evidence>
<dbReference type="GO" id="GO:0006813">
    <property type="term" value="P:potassium ion transport"/>
    <property type="evidence" value="ECO:0007669"/>
    <property type="project" value="InterPro"/>
</dbReference>
<accession>F7NJ44</accession>
<comment type="caution">
    <text evidence="12">The sequence shown here is derived from an EMBL/GenBank/DDBJ whole genome shotgun (WGS) entry which is preliminary data.</text>
</comment>
<reference evidence="12 13" key="1">
    <citation type="journal article" date="2011" name="EMBO J.">
        <title>Structural diversity of bacterial flagellar motors.</title>
        <authorList>
            <person name="Chen S."/>
            <person name="Beeby M."/>
            <person name="Murphy G.E."/>
            <person name="Leadbetter J.R."/>
            <person name="Hendrixson D.R."/>
            <person name="Briegel A."/>
            <person name="Li Z."/>
            <person name="Shi J."/>
            <person name="Tocheva E.I."/>
            <person name="Muller A."/>
            <person name="Dobro M.J."/>
            <person name="Jensen G.J."/>
        </authorList>
    </citation>
    <scope>NUCLEOTIDE SEQUENCE [LARGE SCALE GENOMIC DNA]</scope>
    <source>
        <strain evidence="12 13">DSM 6540</strain>
    </source>
</reference>
<sequence length="265" mass="29195">MFNQAVIKVLDAYARQRLLPKKIQAAFPLLIGGIVGFVLPEILGGGNSLIDKIADGHFGLAMLLVILGAKFLFTMLSYGAGVPGGIFLPMLVLGALIGGVFSKTILFFGFSHDYHVTWMLLGMAAYFTAIVKAPVTGSILITEMTGSFRHLPETIAVCMVAYIVADIARSKPIYDTLLERSLQPENPNRQETGQQTITEMIVCMGSQLDDRRIRDVEWPADCLLVCIRRGEQDIVPKGDIKLTAGDYLYIVSDERYTYDIRTIAE</sequence>
<feature type="domain" description="RCK C-terminal" evidence="11">
    <location>
        <begin position="185"/>
        <end position="265"/>
    </location>
</feature>
<dbReference type="SUPFAM" id="SSF116726">
    <property type="entry name" value="TrkA C-terminal domain-like"/>
    <property type="match status" value="1"/>
</dbReference>
<dbReference type="GO" id="GO:0008324">
    <property type="term" value="F:monoatomic cation transmembrane transporter activity"/>
    <property type="evidence" value="ECO:0007669"/>
    <property type="project" value="InterPro"/>
</dbReference>
<protein>
    <submittedName>
        <fullName evidence="12">Cl-channel, voltage-gated family protein</fullName>
    </submittedName>
</protein>
<feature type="transmembrane region" description="Helical" evidence="10">
    <location>
        <begin position="116"/>
        <end position="141"/>
    </location>
</feature>